<evidence type="ECO:0000256" key="4">
    <source>
        <dbReference type="ARBA" id="ARBA00023235"/>
    </source>
</evidence>
<organism evidence="6 7">
    <name type="scientific">Papaver somniferum</name>
    <name type="common">Opium poppy</name>
    <dbReference type="NCBI Taxonomy" id="3469"/>
    <lineage>
        <taxon>Eukaryota</taxon>
        <taxon>Viridiplantae</taxon>
        <taxon>Streptophyta</taxon>
        <taxon>Embryophyta</taxon>
        <taxon>Tracheophyta</taxon>
        <taxon>Spermatophyta</taxon>
        <taxon>Magnoliopsida</taxon>
        <taxon>Ranunculales</taxon>
        <taxon>Papaveraceae</taxon>
        <taxon>Papaveroideae</taxon>
        <taxon>Papaver</taxon>
    </lineage>
</organism>
<gene>
    <name evidence="6" type="ORF">C5167_012302</name>
</gene>
<dbReference type="Proteomes" id="UP000316621">
    <property type="component" value="Chromosome 3"/>
</dbReference>
<keyword evidence="3" id="KW-0697">Rotamase</keyword>
<dbReference type="GO" id="GO:0003755">
    <property type="term" value="F:peptidyl-prolyl cis-trans isomerase activity"/>
    <property type="evidence" value="ECO:0007669"/>
    <property type="project" value="UniProtKB-KW"/>
</dbReference>
<sequence length="191" mass="21352">MSFWGVEIKPAKPFTLPQGKIQITQRSLVQCNVGDKSPVLICTLLPDTTKSLGLNLQFDEEDEVTFLVLGPQSVHLTGFYLGSGSAEGERDDDDSYPLAHEFMDKTIDDDEKPANRKGNRRYLENSDVDDEEFVIKDQARCKAPENEDEDTVSISYIINKKGTTDSKEEANCNFKIQLAKESAVILADDKN</sequence>
<dbReference type="InterPro" id="IPR041232">
    <property type="entry name" value="NPL"/>
</dbReference>
<evidence type="ECO:0000313" key="6">
    <source>
        <dbReference type="EMBL" id="RZC53459.1"/>
    </source>
</evidence>
<dbReference type="Gramene" id="RZC53459">
    <property type="protein sequence ID" value="RZC53459"/>
    <property type="gene ID" value="C5167_012302"/>
</dbReference>
<evidence type="ECO:0000313" key="7">
    <source>
        <dbReference type="Proteomes" id="UP000316621"/>
    </source>
</evidence>
<reference evidence="6 7" key="1">
    <citation type="journal article" date="2018" name="Science">
        <title>The opium poppy genome and morphinan production.</title>
        <authorList>
            <person name="Guo L."/>
            <person name="Winzer T."/>
            <person name="Yang X."/>
            <person name="Li Y."/>
            <person name="Ning Z."/>
            <person name="He Z."/>
            <person name="Teodor R."/>
            <person name="Lu Y."/>
            <person name="Bowser T.A."/>
            <person name="Graham I.A."/>
            <person name="Ye K."/>
        </authorList>
    </citation>
    <scope>NUCLEOTIDE SEQUENCE [LARGE SCALE GENOMIC DNA]</scope>
    <source>
        <strain evidence="7">cv. HN1</strain>
        <tissue evidence="6">Leaves</tissue>
    </source>
</reference>
<comment type="catalytic activity">
    <reaction evidence="1">
        <text>[protein]-peptidylproline (omega=180) = [protein]-peptidylproline (omega=0)</text>
        <dbReference type="Rhea" id="RHEA:16237"/>
        <dbReference type="Rhea" id="RHEA-COMP:10747"/>
        <dbReference type="Rhea" id="RHEA-COMP:10748"/>
        <dbReference type="ChEBI" id="CHEBI:83833"/>
        <dbReference type="ChEBI" id="CHEBI:83834"/>
        <dbReference type="EC" id="5.2.1.8"/>
    </reaction>
</comment>
<evidence type="ECO:0000256" key="1">
    <source>
        <dbReference type="ARBA" id="ARBA00000971"/>
    </source>
</evidence>
<dbReference type="Pfam" id="PF17800">
    <property type="entry name" value="NPL"/>
    <property type="match status" value="1"/>
</dbReference>
<dbReference type="EMBL" id="CM010717">
    <property type="protein sequence ID" value="RZC53459.1"/>
    <property type="molecule type" value="Genomic_DNA"/>
</dbReference>
<evidence type="ECO:0000256" key="2">
    <source>
        <dbReference type="ARBA" id="ARBA00013194"/>
    </source>
</evidence>
<keyword evidence="4" id="KW-0413">Isomerase</keyword>
<dbReference type="PANTHER" id="PTHR43811:SF19">
    <property type="entry name" value="39 KDA FK506-BINDING NUCLEAR PROTEIN"/>
    <property type="match status" value="1"/>
</dbReference>
<evidence type="ECO:0000259" key="5">
    <source>
        <dbReference type="Pfam" id="PF17800"/>
    </source>
</evidence>
<proteinExistence type="predicted"/>
<accession>A0A4Y7J113</accession>
<dbReference type="Gene3D" id="2.60.120.340">
    <property type="entry name" value="Nucleoplasmin core domain"/>
    <property type="match status" value="1"/>
</dbReference>
<feature type="domain" description="Nucleoplasmin-like" evidence="5">
    <location>
        <begin position="3"/>
        <end position="80"/>
    </location>
</feature>
<dbReference type="EC" id="5.2.1.8" evidence="2"/>
<keyword evidence="7" id="KW-1185">Reference proteome</keyword>
<dbReference type="PANTHER" id="PTHR43811">
    <property type="entry name" value="FKBP-TYPE PEPTIDYL-PROLYL CIS-TRANS ISOMERASE FKPA"/>
    <property type="match status" value="1"/>
</dbReference>
<name>A0A4Y7J113_PAPSO</name>
<evidence type="ECO:0000256" key="3">
    <source>
        <dbReference type="ARBA" id="ARBA00023110"/>
    </source>
</evidence>
<protein>
    <recommendedName>
        <fullName evidence="2">peptidylprolyl isomerase</fullName>
        <ecNumber evidence="2">5.2.1.8</ecNumber>
    </recommendedName>
</protein>
<dbReference type="STRING" id="3469.A0A4Y7J113"/>
<dbReference type="AlphaFoldDB" id="A0A4Y7J113"/>